<sequence length="308" mass="33648">MPHELVSVVIPAHNAARTLHRALASVFIQDISPLEVIVVDDGSSDRSADLAADFAGGVVRVIRLDQCRGAANARNHGVGAARGDLIAFLDADDEWMPTKLARQTDLLRANPAMDFVSCGARLIAPDGSDCGNLYPGRPPAWGREAWRVLLAYNFIATPSVVVRRQALNKAGAFDTTLKVGEDQDMWIRLALAGELGYVDAMLVQVHETPNSLSNGNFQDQLVYTLPMIRRHIAAQHDHLTPRQVNAIMGNRLGRLGGAALGRGLRRDGAGLIVRAMVRGNRPLKNALLLLRAALPVEWLKRVLRRLHR</sequence>
<dbReference type="CDD" id="cd00761">
    <property type="entry name" value="Glyco_tranf_GTA_type"/>
    <property type="match status" value="1"/>
</dbReference>
<dbReference type="Pfam" id="PF00535">
    <property type="entry name" value="Glycos_transf_2"/>
    <property type="match status" value="1"/>
</dbReference>
<dbReference type="OrthoDB" id="6383742at2"/>
<keyword evidence="3" id="KW-1185">Reference proteome</keyword>
<dbReference type="STRING" id="1437059.A6A05_01395"/>
<dbReference type="Proteomes" id="UP000078543">
    <property type="component" value="Unassembled WGS sequence"/>
</dbReference>
<dbReference type="PANTHER" id="PTHR43685:SF2">
    <property type="entry name" value="GLYCOSYLTRANSFERASE 2-LIKE DOMAIN-CONTAINING PROTEIN"/>
    <property type="match status" value="1"/>
</dbReference>
<gene>
    <name evidence="2" type="ORF">A6A05_01395</name>
</gene>
<dbReference type="PANTHER" id="PTHR43685">
    <property type="entry name" value="GLYCOSYLTRANSFERASE"/>
    <property type="match status" value="1"/>
</dbReference>
<evidence type="ECO:0000313" key="3">
    <source>
        <dbReference type="Proteomes" id="UP000078543"/>
    </source>
</evidence>
<evidence type="ECO:0000313" key="2">
    <source>
        <dbReference type="EMBL" id="OAN51544.1"/>
    </source>
</evidence>
<accession>A0A178MTF5</accession>
<dbReference type="SUPFAM" id="SSF53448">
    <property type="entry name" value="Nucleotide-diphospho-sugar transferases"/>
    <property type="match status" value="1"/>
</dbReference>
<protein>
    <recommendedName>
        <fullName evidence="1">Glycosyltransferase 2-like domain-containing protein</fullName>
    </recommendedName>
</protein>
<dbReference type="RefSeq" id="WP_068499433.1">
    <property type="nucleotide sequence ID" value="NZ_LWQU01000130.1"/>
</dbReference>
<reference evidence="2 3" key="1">
    <citation type="submission" date="2016-04" db="EMBL/GenBank/DDBJ databases">
        <title>Draft genome sequence of freshwater magnetotactic bacteria Magnetospirillum marisnigri SP-1 and Magnetospirillum moscoviense BB-1.</title>
        <authorList>
            <person name="Koziaeva V."/>
            <person name="Dziuba M.V."/>
            <person name="Ivanov T.M."/>
            <person name="Kuznetsov B."/>
            <person name="Grouzdev D.S."/>
        </authorList>
    </citation>
    <scope>NUCLEOTIDE SEQUENCE [LARGE SCALE GENOMIC DNA]</scope>
    <source>
        <strain evidence="2 3">BB-1</strain>
    </source>
</reference>
<dbReference type="InterPro" id="IPR029044">
    <property type="entry name" value="Nucleotide-diphossugar_trans"/>
</dbReference>
<proteinExistence type="predicted"/>
<dbReference type="AlphaFoldDB" id="A0A178MTF5"/>
<dbReference type="EMBL" id="LWQU01000130">
    <property type="protein sequence ID" value="OAN51544.1"/>
    <property type="molecule type" value="Genomic_DNA"/>
</dbReference>
<name>A0A178MTF5_9PROT</name>
<dbReference type="InterPro" id="IPR050834">
    <property type="entry name" value="Glycosyltransf_2"/>
</dbReference>
<feature type="domain" description="Glycosyltransferase 2-like" evidence="1">
    <location>
        <begin position="7"/>
        <end position="112"/>
    </location>
</feature>
<organism evidence="2 3">
    <name type="scientific">Magnetospirillum moscoviense</name>
    <dbReference type="NCBI Taxonomy" id="1437059"/>
    <lineage>
        <taxon>Bacteria</taxon>
        <taxon>Pseudomonadati</taxon>
        <taxon>Pseudomonadota</taxon>
        <taxon>Alphaproteobacteria</taxon>
        <taxon>Rhodospirillales</taxon>
        <taxon>Rhodospirillaceae</taxon>
        <taxon>Magnetospirillum</taxon>
    </lineage>
</organism>
<dbReference type="InterPro" id="IPR001173">
    <property type="entry name" value="Glyco_trans_2-like"/>
</dbReference>
<dbReference type="Gene3D" id="3.90.550.10">
    <property type="entry name" value="Spore Coat Polysaccharide Biosynthesis Protein SpsA, Chain A"/>
    <property type="match status" value="1"/>
</dbReference>
<comment type="caution">
    <text evidence="2">The sequence shown here is derived from an EMBL/GenBank/DDBJ whole genome shotgun (WGS) entry which is preliminary data.</text>
</comment>
<evidence type="ECO:0000259" key="1">
    <source>
        <dbReference type="Pfam" id="PF00535"/>
    </source>
</evidence>